<dbReference type="RefSeq" id="WP_394843844.1">
    <property type="nucleotide sequence ID" value="NZ_CP089982.1"/>
</dbReference>
<evidence type="ECO:0000256" key="3">
    <source>
        <dbReference type="SAM" id="SignalP"/>
    </source>
</evidence>
<reference evidence="4 5" key="1">
    <citation type="submission" date="2021-12" db="EMBL/GenBank/DDBJ databases">
        <title>Discovery of the Pendulisporaceae a myxobacterial family with distinct sporulation behavior and unique specialized metabolism.</title>
        <authorList>
            <person name="Garcia R."/>
            <person name="Popoff A."/>
            <person name="Bader C.D."/>
            <person name="Loehr J."/>
            <person name="Walesch S."/>
            <person name="Walt C."/>
            <person name="Boldt J."/>
            <person name="Bunk B."/>
            <person name="Haeckl F.J.F.P.J."/>
            <person name="Gunesch A.P."/>
            <person name="Birkelbach J."/>
            <person name="Nuebel U."/>
            <person name="Pietschmann T."/>
            <person name="Bach T."/>
            <person name="Mueller R."/>
        </authorList>
    </citation>
    <scope>NUCLEOTIDE SEQUENCE [LARGE SCALE GENOMIC DNA]</scope>
    <source>
        <strain evidence="4 5">MSr12523</strain>
    </source>
</reference>
<gene>
    <name evidence="4" type="ORF">LZC95_43185</name>
</gene>
<feature type="chain" id="PRO_5047117752" evidence="3">
    <location>
        <begin position="26"/>
        <end position="312"/>
    </location>
</feature>
<dbReference type="Proteomes" id="UP001379533">
    <property type="component" value="Chromosome"/>
</dbReference>
<evidence type="ECO:0000313" key="5">
    <source>
        <dbReference type="Proteomes" id="UP001379533"/>
    </source>
</evidence>
<feature type="transmembrane region" description="Helical" evidence="2">
    <location>
        <begin position="215"/>
        <end position="236"/>
    </location>
</feature>
<organism evidence="4 5">
    <name type="scientific">Pendulispora brunnea</name>
    <dbReference type="NCBI Taxonomy" id="2905690"/>
    <lineage>
        <taxon>Bacteria</taxon>
        <taxon>Pseudomonadati</taxon>
        <taxon>Myxococcota</taxon>
        <taxon>Myxococcia</taxon>
        <taxon>Myxococcales</taxon>
        <taxon>Sorangiineae</taxon>
        <taxon>Pendulisporaceae</taxon>
        <taxon>Pendulispora</taxon>
    </lineage>
</organism>
<proteinExistence type="predicted"/>
<keyword evidence="2" id="KW-1133">Transmembrane helix</keyword>
<evidence type="ECO:0000256" key="2">
    <source>
        <dbReference type="SAM" id="Phobius"/>
    </source>
</evidence>
<name>A0ABZ2K805_9BACT</name>
<accession>A0ABZ2K805</accession>
<dbReference type="InterPro" id="IPR011990">
    <property type="entry name" value="TPR-like_helical_dom_sf"/>
</dbReference>
<keyword evidence="5" id="KW-1185">Reference proteome</keyword>
<sequence length="312" mass="32993">MKRTRLGLPALLVPALLFLATPAHADDKKSAGAHFQRAVTLYGEADYGAALVEFKQAYQLSPNVNVLYNIAQAQFQLQRYAQALSTFEQYLSEGGEGHRGEVLEVVATLQSRVGRLDIHVNAPGAELQIDDEEVPAKRLGKPLTVSVGRRKLVASAKGYHPKTQWVDVAAGESVNVDVRLDSLEQTPVAAPKEPVPALAKNGETSPRESQGGPVLLGWTATGVLAAATAVTGFLAIKSASDLKSARDAYPGDKSDIDSKASKATTFAVTTDVLGGLTLIAAGVSLYWTLTLPSKNEAKVSVAPTGIRFSGSF</sequence>
<keyword evidence="2" id="KW-0812">Transmembrane</keyword>
<feature type="signal peptide" evidence="3">
    <location>
        <begin position="1"/>
        <end position="25"/>
    </location>
</feature>
<keyword evidence="2" id="KW-0472">Membrane</keyword>
<dbReference type="EMBL" id="CP089982">
    <property type="protein sequence ID" value="WXA93245.1"/>
    <property type="molecule type" value="Genomic_DNA"/>
</dbReference>
<feature type="transmembrane region" description="Helical" evidence="2">
    <location>
        <begin position="263"/>
        <end position="287"/>
    </location>
</feature>
<feature type="region of interest" description="Disordered" evidence="1">
    <location>
        <begin position="185"/>
        <end position="212"/>
    </location>
</feature>
<dbReference type="SUPFAM" id="SSF48452">
    <property type="entry name" value="TPR-like"/>
    <property type="match status" value="1"/>
</dbReference>
<evidence type="ECO:0000256" key="1">
    <source>
        <dbReference type="SAM" id="MobiDB-lite"/>
    </source>
</evidence>
<dbReference type="Gene3D" id="1.25.40.10">
    <property type="entry name" value="Tetratricopeptide repeat domain"/>
    <property type="match status" value="1"/>
</dbReference>
<evidence type="ECO:0000313" key="4">
    <source>
        <dbReference type="EMBL" id="WXA93245.1"/>
    </source>
</evidence>
<keyword evidence="3" id="KW-0732">Signal</keyword>
<protein>
    <submittedName>
        <fullName evidence="4">CDC27 family protein</fullName>
    </submittedName>
</protein>
<dbReference type="Pfam" id="PF14559">
    <property type="entry name" value="TPR_19"/>
    <property type="match status" value="1"/>
</dbReference>